<evidence type="ECO:0000256" key="1">
    <source>
        <dbReference type="SAM" id="SignalP"/>
    </source>
</evidence>
<accession>A0A6A6CDR3</accession>
<evidence type="ECO:0000313" key="2">
    <source>
        <dbReference type="EMBL" id="KAF2165211.1"/>
    </source>
</evidence>
<dbReference type="GeneID" id="54566456"/>
<evidence type="ECO:0008006" key="4">
    <source>
        <dbReference type="Google" id="ProtNLM"/>
    </source>
</evidence>
<organism evidence="2 3">
    <name type="scientific">Zasmidium cellare ATCC 36951</name>
    <dbReference type="NCBI Taxonomy" id="1080233"/>
    <lineage>
        <taxon>Eukaryota</taxon>
        <taxon>Fungi</taxon>
        <taxon>Dikarya</taxon>
        <taxon>Ascomycota</taxon>
        <taxon>Pezizomycotina</taxon>
        <taxon>Dothideomycetes</taxon>
        <taxon>Dothideomycetidae</taxon>
        <taxon>Mycosphaerellales</taxon>
        <taxon>Mycosphaerellaceae</taxon>
        <taxon>Zasmidium</taxon>
    </lineage>
</organism>
<sequence length="132" mass="13861">MHGGALVVLASFLSTASIISATSFRLPAGLSRPGGKAQSSRLARRETVDLGPMRAWFCWGRLAMGARRRGMAYLARRNLLGQQTATPTRSLYRHEEGVETAKEKVTAAAAVAGAFFSQEEGLGGSANGAPGP</sequence>
<dbReference type="EMBL" id="ML993601">
    <property type="protein sequence ID" value="KAF2165211.1"/>
    <property type="molecule type" value="Genomic_DNA"/>
</dbReference>
<gene>
    <name evidence="2" type="ORF">M409DRAFT_56086</name>
</gene>
<reference evidence="2" key="1">
    <citation type="journal article" date="2020" name="Stud. Mycol.">
        <title>101 Dothideomycetes genomes: a test case for predicting lifestyles and emergence of pathogens.</title>
        <authorList>
            <person name="Haridas S."/>
            <person name="Albert R."/>
            <person name="Binder M."/>
            <person name="Bloem J."/>
            <person name="Labutti K."/>
            <person name="Salamov A."/>
            <person name="Andreopoulos B."/>
            <person name="Baker S."/>
            <person name="Barry K."/>
            <person name="Bills G."/>
            <person name="Bluhm B."/>
            <person name="Cannon C."/>
            <person name="Castanera R."/>
            <person name="Culley D."/>
            <person name="Daum C."/>
            <person name="Ezra D."/>
            <person name="Gonzalez J."/>
            <person name="Henrissat B."/>
            <person name="Kuo A."/>
            <person name="Liang C."/>
            <person name="Lipzen A."/>
            <person name="Lutzoni F."/>
            <person name="Magnuson J."/>
            <person name="Mondo S."/>
            <person name="Nolan M."/>
            <person name="Ohm R."/>
            <person name="Pangilinan J."/>
            <person name="Park H.-J."/>
            <person name="Ramirez L."/>
            <person name="Alfaro M."/>
            <person name="Sun H."/>
            <person name="Tritt A."/>
            <person name="Yoshinaga Y."/>
            <person name="Zwiers L.-H."/>
            <person name="Turgeon B."/>
            <person name="Goodwin S."/>
            <person name="Spatafora J."/>
            <person name="Crous P."/>
            <person name="Grigoriev I."/>
        </authorList>
    </citation>
    <scope>NUCLEOTIDE SEQUENCE</scope>
    <source>
        <strain evidence="2">ATCC 36951</strain>
    </source>
</reference>
<dbReference type="AlphaFoldDB" id="A0A6A6CDR3"/>
<keyword evidence="1" id="KW-0732">Signal</keyword>
<protein>
    <recommendedName>
        <fullName evidence="4">Secreted protein</fullName>
    </recommendedName>
</protein>
<feature type="signal peptide" evidence="1">
    <location>
        <begin position="1"/>
        <end position="21"/>
    </location>
</feature>
<feature type="chain" id="PRO_5025540032" description="Secreted protein" evidence="1">
    <location>
        <begin position="22"/>
        <end position="132"/>
    </location>
</feature>
<evidence type="ECO:0000313" key="3">
    <source>
        <dbReference type="Proteomes" id="UP000799537"/>
    </source>
</evidence>
<proteinExistence type="predicted"/>
<name>A0A6A6CDR3_ZASCE</name>
<dbReference type="Proteomes" id="UP000799537">
    <property type="component" value="Unassembled WGS sequence"/>
</dbReference>
<keyword evidence="3" id="KW-1185">Reference proteome</keyword>
<dbReference type="RefSeq" id="XP_033666100.1">
    <property type="nucleotide sequence ID" value="XM_033813184.1"/>
</dbReference>